<name>X6LXA8_RETFI</name>
<reference evidence="1 2" key="1">
    <citation type="journal article" date="2013" name="Curr. Biol.">
        <title>The Genome of the Foraminiferan Reticulomyxa filosa.</title>
        <authorList>
            <person name="Glockner G."/>
            <person name="Hulsmann N."/>
            <person name="Schleicher M."/>
            <person name="Noegel A.A."/>
            <person name="Eichinger L."/>
            <person name="Gallinger C."/>
            <person name="Pawlowski J."/>
            <person name="Sierra R."/>
            <person name="Euteneuer U."/>
            <person name="Pillet L."/>
            <person name="Moustafa A."/>
            <person name="Platzer M."/>
            <person name="Groth M."/>
            <person name="Szafranski K."/>
            <person name="Schliwa M."/>
        </authorList>
    </citation>
    <scope>NUCLEOTIDE SEQUENCE [LARGE SCALE GENOMIC DNA]</scope>
</reference>
<sequence length="231" mass="26693">MRLYTIDAEHKMIVRSVIYGRKKNKLNKKKKKKLMNWNYSKNLHSLPFEMQALRRMSAECDRQLETLVSTQLVETQQALQLTRAAVKDLQSVLDGFELIDKKCKECKNLIQDFEDILKISRASKNLAMTFNVMSLFREIPEHGKRTLEMFESDIDKNLKPAYDNVTVLVNLKKRALEQGEKFASSGQRNKQQHHSSGDFSILETVAVTIEKQIRSNISDALYLGVEMPNVL</sequence>
<organism evidence="1 2">
    <name type="scientific">Reticulomyxa filosa</name>
    <dbReference type="NCBI Taxonomy" id="46433"/>
    <lineage>
        <taxon>Eukaryota</taxon>
        <taxon>Sar</taxon>
        <taxon>Rhizaria</taxon>
        <taxon>Retaria</taxon>
        <taxon>Foraminifera</taxon>
        <taxon>Monothalamids</taxon>
        <taxon>Reticulomyxidae</taxon>
        <taxon>Reticulomyxa</taxon>
    </lineage>
</organism>
<evidence type="ECO:0000313" key="1">
    <source>
        <dbReference type="EMBL" id="ETO05772.1"/>
    </source>
</evidence>
<dbReference type="Proteomes" id="UP000023152">
    <property type="component" value="Unassembled WGS sequence"/>
</dbReference>
<evidence type="ECO:0000313" key="2">
    <source>
        <dbReference type="Proteomes" id="UP000023152"/>
    </source>
</evidence>
<keyword evidence="2" id="KW-1185">Reference proteome</keyword>
<dbReference type="EMBL" id="ASPP01027784">
    <property type="protein sequence ID" value="ETO05772.1"/>
    <property type="molecule type" value="Genomic_DNA"/>
</dbReference>
<protein>
    <submittedName>
        <fullName evidence="1">Uncharacterized protein</fullName>
    </submittedName>
</protein>
<gene>
    <name evidence="1" type="ORF">RFI_31623</name>
</gene>
<proteinExistence type="predicted"/>
<accession>X6LXA8</accession>
<feature type="non-terminal residue" evidence="1">
    <location>
        <position position="231"/>
    </location>
</feature>
<comment type="caution">
    <text evidence="1">The sequence shown here is derived from an EMBL/GenBank/DDBJ whole genome shotgun (WGS) entry which is preliminary data.</text>
</comment>
<dbReference type="AlphaFoldDB" id="X6LXA8"/>
<dbReference type="OrthoDB" id="190098at2759"/>